<reference evidence="7" key="2">
    <citation type="submission" date="2024-10" db="UniProtKB">
        <authorList>
            <consortium name="EnsemblProtists"/>
        </authorList>
    </citation>
    <scope>IDENTIFICATION</scope>
</reference>
<dbReference type="Proteomes" id="UP000013827">
    <property type="component" value="Unassembled WGS sequence"/>
</dbReference>
<proteinExistence type="inferred from homology"/>
<evidence type="ECO:0000313" key="8">
    <source>
        <dbReference type="Proteomes" id="UP000013827"/>
    </source>
</evidence>
<name>A0A0D3JBX6_EMIH1</name>
<protein>
    <recommendedName>
        <fullName evidence="6">Glycosyl hydrolases family 39 N-terminal catalytic domain-containing protein</fullName>
    </recommendedName>
</protein>
<dbReference type="GO" id="GO:0004553">
    <property type="term" value="F:hydrolase activity, hydrolyzing O-glycosyl compounds"/>
    <property type="evidence" value="ECO:0007669"/>
    <property type="project" value="InterPro"/>
</dbReference>
<organism evidence="7 8">
    <name type="scientific">Emiliania huxleyi (strain CCMP1516)</name>
    <dbReference type="NCBI Taxonomy" id="280463"/>
    <lineage>
        <taxon>Eukaryota</taxon>
        <taxon>Haptista</taxon>
        <taxon>Haptophyta</taxon>
        <taxon>Prymnesiophyceae</taxon>
        <taxon>Isochrysidales</taxon>
        <taxon>Noelaerhabdaceae</taxon>
        <taxon>Emiliania</taxon>
    </lineage>
</organism>
<evidence type="ECO:0000256" key="1">
    <source>
        <dbReference type="ARBA" id="ARBA00008875"/>
    </source>
</evidence>
<dbReference type="OMA" id="EMGSPEY"/>
<keyword evidence="3" id="KW-0326">Glycosidase</keyword>
<feature type="active site" description="Proton donor" evidence="4">
    <location>
        <position position="200"/>
    </location>
</feature>
<dbReference type="EnsemblProtists" id="EOD21011">
    <property type="protein sequence ID" value="EOD21011"/>
    <property type="gene ID" value="EMIHUDRAFT_65334"/>
</dbReference>
<dbReference type="GeneID" id="17266558"/>
<evidence type="ECO:0000256" key="3">
    <source>
        <dbReference type="ARBA" id="ARBA00023295"/>
    </source>
</evidence>
<dbReference type="PRINTS" id="PR00745">
    <property type="entry name" value="GLHYDRLASE39"/>
</dbReference>
<dbReference type="RefSeq" id="XP_005773440.1">
    <property type="nucleotide sequence ID" value="XM_005773383.1"/>
</dbReference>
<feature type="compositionally biased region" description="Pro residues" evidence="5">
    <location>
        <begin position="1"/>
        <end position="12"/>
    </location>
</feature>
<dbReference type="InterPro" id="IPR049166">
    <property type="entry name" value="GH39_cat"/>
</dbReference>
<dbReference type="PaxDb" id="2903-EOD21011"/>
<dbReference type="InterPro" id="IPR051923">
    <property type="entry name" value="Glycosyl_Hydrolase_39"/>
</dbReference>
<dbReference type="SUPFAM" id="SSF51445">
    <property type="entry name" value="(Trans)glycosidases"/>
    <property type="match status" value="1"/>
</dbReference>
<accession>A0A0D3JBX6</accession>
<dbReference type="Gene3D" id="2.60.40.1500">
    <property type="entry name" value="Glycosyl hydrolase domain, family 39"/>
    <property type="match status" value="1"/>
</dbReference>
<sequence length="496" mass="53679">MVAPPRSAPPAAAPRRRLAQPPHNKQDPRTSPLATRSPNPCHPVSPNTKASVDLLAAAEPFAKNWQRCVGSGHMLLGTRADWQSQLALAVNELGFGAIRGHGLLDDDMGVLPAKGRLEFYNVFDAVHALRLRPVVELSFTPAALVACGKAGEQPGAYKGLAMPPDSFAEWEGLVASVAEHLVGRYGLDAVSEWHFEVWNELWGVPFPEPYMRLYNASARGLKSVSPRLRVGGPATMALEEVEPFVAACRASSTPVDFVSSHLLAGCSAHKVLSASDAVHKAGLPFFLTEYNNGLGDSSRDDASAAAFVVRNVGLLASVDLVSWWSFSDIFEEAWMASAPFHNGYGLMTVHGIRKPAWRAFEMLASLGDYRLPVSGNVSPADGSSTSQGHVVLLLSNFHRNRSACTAQNVSLAVIHRSDATLPPTARAFRVDEAHANPLAEWHRQGQPIYPDSSQLSKLHDASRVRLAEAVPLHRLSPTQSVMHFTMPPFSVLKLEL</sequence>
<comment type="similarity">
    <text evidence="1">Belongs to the glycosyl hydrolase 39 family.</text>
</comment>
<evidence type="ECO:0000259" key="6">
    <source>
        <dbReference type="Pfam" id="PF01229"/>
    </source>
</evidence>
<dbReference type="GO" id="GO:0005975">
    <property type="term" value="P:carbohydrate metabolic process"/>
    <property type="evidence" value="ECO:0007669"/>
    <property type="project" value="InterPro"/>
</dbReference>
<evidence type="ECO:0000256" key="5">
    <source>
        <dbReference type="SAM" id="MobiDB-lite"/>
    </source>
</evidence>
<dbReference type="PANTHER" id="PTHR12631:SF10">
    <property type="entry name" value="BETA-XYLOSIDASE-LIKE PROTEIN-RELATED"/>
    <property type="match status" value="1"/>
</dbReference>
<dbReference type="KEGG" id="ehx:EMIHUDRAFT_65334"/>
<dbReference type="STRING" id="2903.R1EDG0"/>
<dbReference type="HOGENOM" id="CLU_028597_0_0_1"/>
<dbReference type="SUPFAM" id="SSF51011">
    <property type="entry name" value="Glycosyl hydrolase domain"/>
    <property type="match status" value="1"/>
</dbReference>
<evidence type="ECO:0000256" key="2">
    <source>
        <dbReference type="ARBA" id="ARBA00022801"/>
    </source>
</evidence>
<evidence type="ECO:0000313" key="7">
    <source>
        <dbReference type="EnsemblProtists" id="EOD21011"/>
    </source>
</evidence>
<evidence type="ECO:0000256" key="4">
    <source>
        <dbReference type="PIRSR" id="PIRSR600514-1"/>
    </source>
</evidence>
<keyword evidence="8" id="KW-1185">Reference proteome</keyword>
<dbReference type="AlphaFoldDB" id="A0A0D3JBX6"/>
<dbReference type="PANTHER" id="PTHR12631">
    <property type="entry name" value="ALPHA-L-IDURONIDASE"/>
    <property type="match status" value="1"/>
</dbReference>
<feature type="region of interest" description="Disordered" evidence="5">
    <location>
        <begin position="1"/>
        <end position="47"/>
    </location>
</feature>
<dbReference type="Gene3D" id="3.20.20.80">
    <property type="entry name" value="Glycosidases"/>
    <property type="match status" value="1"/>
</dbReference>
<dbReference type="InterPro" id="IPR000514">
    <property type="entry name" value="Glyco_hydro_39"/>
</dbReference>
<dbReference type="Pfam" id="PF01229">
    <property type="entry name" value="Glyco_hydro_39"/>
    <property type="match status" value="1"/>
</dbReference>
<reference evidence="8" key="1">
    <citation type="journal article" date="2013" name="Nature">
        <title>Pan genome of the phytoplankton Emiliania underpins its global distribution.</title>
        <authorList>
            <person name="Read B.A."/>
            <person name="Kegel J."/>
            <person name="Klute M.J."/>
            <person name="Kuo A."/>
            <person name="Lefebvre S.C."/>
            <person name="Maumus F."/>
            <person name="Mayer C."/>
            <person name="Miller J."/>
            <person name="Monier A."/>
            <person name="Salamov A."/>
            <person name="Young J."/>
            <person name="Aguilar M."/>
            <person name="Claverie J.M."/>
            <person name="Frickenhaus S."/>
            <person name="Gonzalez K."/>
            <person name="Herman E.K."/>
            <person name="Lin Y.C."/>
            <person name="Napier J."/>
            <person name="Ogata H."/>
            <person name="Sarno A.F."/>
            <person name="Shmutz J."/>
            <person name="Schroeder D."/>
            <person name="de Vargas C."/>
            <person name="Verret F."/>
            <person name="von Dassow P."/>
            <person name="Valentin K."/>
            <person name="Van de Peer Y."/>
            <person name="Wheeler G."/>
            <person name="Dacks J.B."/>
            <person name="Delwiche C.F."/>
            <person name="Dyhrman S.T."/>
            <person name="Glockner G."/>
            <person name="John U."/>
            <person name="Richards T."/>
            <person name="Worden A.Z."/>
            <person name="Zhang X."/>
            <person name="Grigoriev I.V."/>
            <person name="Allen A.E."/>
            <person name="Bidle K."/>
            <person name="Borodovsky M."/>
            <person name="Bowler C."/>
            <person name="Brownlee C."/>
            <person name="Cock J.M."/>
            <person name="Elias M."/>
            <person name="Gladyshev V.N."/>
            <person name="Groth M."/>
            <person name="Guda C."/>
            <person name="Hadaegh A."/>
            <person name="Iglesias-Rodriguez M.D."/>
            <person name="Jenkins J."/>
            <person name="Jones B.M."/>
            <person name="Lawson T."/>
            <person name="Leese F."/>
            <person name="Lindquist E."/>
            <person name="Lobanov A."/>
            <person name="Lomsadze A."/>
            <person name="Malik S.B."/>
            <person name="Marsh M.E."/>
            <person name="Mackinder L."/>
            <person name="Mock T."/>
            <person name="Mueller-Roeber B."/>
            <person name="Pagarete A."/>
            <person name="Parker M."/>
            <person name="Probert I."/>
            <person name="Quesneville H."/>
            <person name="Raines C."/>
            <person name="Rensing S.A."/>
            <person name="Riano-Pachon D.M."/>
            <person name="Richier S."/>
            <person name="Rokitta S."/>
            <person name="Shiraiwa Y."/>
            <person name="Soanes D.M."/>
            <person name="van der Giezen M."/>
            <person name="Wahlund T.M."/>
            <person name="Williams B."/>
            <person name="Wilson W."/>
            <person name="Wolfe G."/>
            <person name="Wurch L.L."/>
        </authorList>
    </citation>
    <scope>NUCLEOTIDE SEQUENCE</scope>
</reference>
<dbReference type="InterPro" id="IPR017853">
    <property type="entry name" value="GH"/>
</dbReference>
<feature type="domain" description="Glycosyl hydrolases family 39 N-terminal catalytic" evidence="6">
    <location>
        <begin position="52"/>
        <end position="464"/>
    </location>
</feature>
<keyword evidence="2" id="KW-0378">Hydrolase</keyword>